<proteinExistence type="predicted"/>
<reference evidence="1 2" key="1">
    <citation type="submission" date="2023-08" db="EMBL/GenBank/DDBJ databases">
        <title>Black Yeasts Isolated from many extreme environments.</title>
        <authorList>
            <person name="Coleine C."/>
            <person name="Stajich J.E."/>
            <person name="Selbmann L."/>
        </authorList>
    </citation>
    <scope>NUCLEOTIDE SEQUENCE [LARGE SCALE GENOMIC DNA]</scope>
    <source>
        <strain evidence="1 2">CCFEE 5885</strain>
    </source>
</reference>
<name>A0ABR0K299_9EURO</name>
<evidence type="ECO:0000313" key="2">
    <source>
        <dbReference type="Proteomes" id="UP001345013"/>
    </source>
</evidence>
<keyword evidence="2" id="KW-1185">Reference proteome</keyword>
<evidence type="ECO:0000313" key="1">
    <source>
        <dbReference type="EMBL" id="KAK5083373.1"/>
    </source>
</evidence>
<dbReference type="EMBL" id="JAVRRG010000120">
    <property type="protein sequence ID" value="KAK5083373.1"/>
    <property type="molecule type" value="Genomic_DNA"/>
</dbReference>
<evidence type="ECO:0008006" key="3">
    <source>
        <dbReference type="Google" id="ProtNLM"/>
    </source>
</evidence>
<comment type="caution">
    <text evidence="1">The sequence shown here is derived from an EMBL/GenBank/DDBJ whole genome shotgun (WGS) entry which is preliminary data.</text>
</comment>
<protein>
    <recommendedName>
        <fullName evidence="3">Secreted protein</fullName>
    </recommendedName>
</protein>
<accession>A0ABR0K299</accession>
<organism evidence="1 2">
    <name type="scientific">Lithohypha guttulata</name>
    <dbReference type="NCBI Taxonomy" id="1690604"/>
    <lineage>
        <taxon>Eukaryota</taxon>
        <taxon>Fungi</taxon>
        <taxon>Dikarya</taxon>
        <taxon>Ascomycota</taxon>
        <taxon>Pezizomycotina</taxon>
        <taxon>Eurotiomycetes</taxon>
        <taxon>Chaetothyriomycetidae</taxon>
        <taxon>Chaetothyriales</taxon>
        <taxon>Trichomeriaceae</taxon>
        <taxon>Lithohypha</taxon>
    </lineage>
</organism>
<gene>
    <name evidence="1" type="ORF">LTR24_007726</name>
</gene>
<dbReference type="Proteomes" id="UP001345013">
    <property type="component" value="Unassembled WGS sequence"/>
</dbReference>
<sequence length="173" mass="19151">MRLPNQIAFAVLATYTVHATPKVGLGNIKFCYGENLSGKCTYPMDVSMAVGCRAVEDDDKKYGDKHSSIAIVGDVSCRFFKSDVSDGCKEPYKLAATDPNNVGDVGYDGRRATRWINAPGIMDWPHDWTLRSYYCVPSSEKTTNIVVAECAQEKNHDYCTYNGEYREHVAGAS</sequence>